<reference evidence="2 3" key="1">
    <citation type="submission" date="2019-01" db="EMBL/GenBank/DDBJ databases">
        <title>A draft genome assembly of the solar-powered sea slug Elysia chlorotica.</title>
        <authorList>
            <person name="Cai H."/>
            <person name="Li Q."/>
            <person name="Fang X."/>
            <person name="Li J."/>
            <person name="Curtis N.E."/>
            <person name="Altenburger A."/>
            <person name="Shibata T."/>
            <person name="Feng M."/>
            <person name="Maeda T."/>
            <person name="Schwartz J.A."/>
            <person name="Shigenobu S."/>
            <person name="Lundholm N."/>
            <person name="Nishiyama T."/>
            <person name="Yang H."/>
            <person name="Hasebe M."/>
            <person name="Li S."/>
            <person name="Pierce S.K."/>
            <person name="Wang J."/>
        </authorList>
    </citation>
    <scope>NUCLEOTIDE SEQUENCE [LARGE SCALE GENOMIC DNA]</scope>
    <source>
        <strain evidence="2">EC2010</strain>
        <tissue evidence="2">Whole organism of an adult</tissue>
    </source>
</reference>
<gene>
    <name evidence="2" type="ORF">EGW08_020408</name>
</gene>
<dbReference type="AlphaFoldDB" id="A0A433SRT3"/>
<organism evidence="2 3">
    <name type="scientific">Elysia chlorotica</name>
    <name type="common">Eastern emerald elysia</name>
    <name type="synonym">Sea slug</name>
    <dbReference type="NCBI Taxonomy" id="188477"/>
    <lineage>
        <taxon>Eukaryota</taxon>
        <taxon>Metazoa</taxon>
        <taxon>Spiralia</taxon>
        <taxon>Lophotrochozoa</taxon>
        <taxon>Mollusca</taxon>
        <taxon>Gastropoda</taxon>
        <taxon>Heterobranchia</taxon>
        <taxon>Euthyneura</taxon>
        <taxon>Panpulmonata</taxon>
        <taxon>Sacoglossa</taxon>
        <taxon>Placobranchoidea</taxon>
        <taxon>Plakobranchidae</taxon>
        <taxon>Elysia</taxon>
    </lineage>
</organism>
<accession>A0A433SRT3</accession>
<protein>
    <submittedName>
        <fullName evidence="2">Uncharacterized protein</fullName>
    </submittedName>
</protein>
<sequence>MSSEFRVQSSEFGSKCNLTAAGYRALDGVDDAGEHVEAALQLACGRAHRQVQAAGQDIEVEHPSSSLAVGEVPAALGGAAVSAPARRRAGLGANPFTVPHRLPITPVTSHACLWSAQSAVQMSLHGVALAAHANRTKMETAVAKVFIVRIAGLLARSRFLTWLLADPQEIIEPVWVNVDWKASGKTLSQAKQDTPPPLTTEAPQLEGEKWTHQNEAMHPDNSQTHPINRSVYEEEVKIKAQGTKG</sequence>
<name>A0A433SRT3_ELYCH</name>
<evidence type="ECO:0000313" key="2">
    <source>
        <dbReference type="EMBL" id="RUS71823.1"/>
    </source>
</evidence>
<feature type="compositionally biased region" description="Basic and acidic residues" evidence="1">
    <location>
        <begin position="206"/>
        <end position="218"/>
    </location>
</feature>
<evidence type="ECO:0000313" key="3">
    <source>
        <dbReference type="Proteomes" id="UP000271974"/>
    </source>
</evidence>
<comment type="caution">
    <text evidence="2">The sequence shown here is derived from an EMBL/GenBank/DDBJ whole genome shotgun (WGS) entry which is preliminary data.</text>
</comment>
<evidence type="ECO:0000256" key="1">
    <source>
        <dbReference type="SAM" id="MobiDB-lite"/>
    </source>
</evidence>
<dbReference type="EMBL" id="RQTK01001153">
    <property type="protein sequence ID" value="RUS71823.1"/>
    <property type="molecule type" value="Genomic_DNA"/>
</dbReference>
<feature type="region of interest" description="Disordered" evidence="1">
    <location>
        <begin position="187"/>
        <end position="245"/>
    </location>
</feature>
<dbReference type="Proteomes" id="UP000271974">
    <property type="component" value="Unassembled WGS sequence"/>
</dbReference>
<proteinExistence type="predicted"/>
<keyword evidence="3" id="KW-1185">Reference proteome</keyword>